<keyword evidence="3" id="KW-1185">Reference proteome</keyword>
<dbReference type="EMBL" id="WJBD01000006">
    <property type="protein sequence ID" value="MBC3887982.1"/>
    <property type="molecule type" value="Genomic_DNA"/>
</dbReference>
<evidence type="ECO:0000259" key="1">
    <source>
        <dbReference type="Pfam" id="PF14280"/>
    </source>
</evidence>
<evidence type="ECO:0000313" key="2">
    <source>
        <dbReference type="EMBL" id="MBC3887982.1"/>
    </source>
</evidence>
<proteinExistence type="predicted"/>
<reference evidence="2" key="1">
    <citation type="submission" date="2019-10" db="EMBL/GenBank/DDBJ databases">
        <authorList>
            <person name="Ross D.E."/>
            <person name="Gulliver D."/>
        </authorList>
    </citation>
    <scope>NUCLEOTIDE SEQUENCE</scope>
    <source>
        <strain evidence="2">DER-2019</strain>
    </source>
</reference>
<dbReference type="InterPro" id="IPR025375">
    <property type="entry name" value="DUF4365"/>
</dbReference>
<dbReference type="Pfam" id="PF14280">
    <property type="entry name" value="DUF4365"/>
    <property type="match status" value="1"/>
</dbReference>
<dbReference type="OrthoDB" id="4951670at2"/>
<dbReference type="AlphaFoldDB" id="A0A923HVK5"/>
<accession>A0A923HVK5</accession>
<sequence length="202" mass="23299">MGVGHVQTIVDRDLGWVFREQTTDDYGIDAHIEIADDTSPKGILIAVQIKSGKSYFEEQNHEGVVFRFDSKHADYWLNHSLPVIIVLFNPETQKCIWENLQQCEIDFTSNNRCKIVIPFDKDFDTTAKVYLKEDADKFSVEDIVNNYNQAIFDDESVDIFPLKACPSCGKDTLDNQAFTDYEHDEIYYVIKCSTCNWSGWTQ</sequence>
<evidence type="ECO:0000313" key="3">
    <source>
        <dbReference type="Proteomes" id="UP000616595"/>
    </source>
</evidence>
<organism evidence="2 3">
    <name type="scientific">Acetobacterium paludosum</name>
    <dbReference type="NCBI Taxonomy" id="52693"/>
    <lineage>
        <taxon>Bacteria</taxon>
        <taxon>Bacillati</taxon>
        <taxon>Bacillota</taxon>
        <taxon>Clostridia</taxon>
        <taxon>Eubacteriales</taxon>
        <taxon>Eubacteriaceae</taxon>
        <taxon>Acetobacterium</taxon>
    </lineage>
</organism>
<comment type="caution">
    <text evidence="2">The sequence shown here is derived from an EMBL/GenBank/DDBJ whole genome shotgun (WGS) entry which is preliminary data.</text>
</comment>
<feature type="domain" description="DUF4365" evidence="1">
    <location>
        <begin position="2"/>
        <end position="133"/>
    </location>
</feature>
<name>A0A923HVK5_9FIRM</name>
<gene>
    <name evidence="2" type="ORF">GH810_06625</name>
</gene>
<dbReference type="Proteomes" id="UP000616595">
    <property type="component" value="Unassembled WGS sequence"/>
</dbReference>
<protein>
    <submittedName>
        <fullName evidence="2">DUF4365 domain-containing protein</fullName>
    </submittedName>
</protein>
<reference evidence="2" key="2">
    <citation type="submission" date="2020-10" db="EMBL/GenBank/DDBJ databases">
        <title>Comparative genomics of the Acetobacterium genus.</title>
        <authorList>
            <person name="Marshall C."/>
            <person name="May H."/>
            <person name="Norman S."/>
        </authorList>
    </citation>
    <scope>NUCLEOTIDE SEQUENCE</scope>
    <source>
        <strain evidence="2">DER-2019</strain>
    </source>
</reference>